<comment type="caution">
    <text evidence="2">The sequence shown here is derived from an EMBL/GenBank/DDBJ whole genome shotgun (WGS) entry which is preliminary data.</text>
</comment>
<proteinExistence type="predicted"/>
<sequence>MIKKTILSVFIVAAFASSTAIPGSYAQAQQYDGPPVYRQVDWHDQDWRHHHHHHNGGAIAGGVAAGLIGGLIGGAIANGGGGGYYEPAPPPPRCWYESRPVQNEYDDGYHYERMRVCD</sequence>
<dbReference type="Proteomes" id="UP001172645">
    <property type="component" value="Unassembled WGS sequence"/>
</dbReference>
<organism evidence="2 3">
    <name type="scientific">Rhizobium mayense</name>
    <dbReference type="NCBI Taxonomy" id="1312184"/>
    <lineage>
        <taxon>Bacteria</taxon>
        <taxon>Pseudomonadati</taxon>
        <taxon>Pseudomonadota</taxon>
        <taxon>Alphaproteobacteria</taxon>
        <taxon>Hyphomicrobiales</taxon>
        <taxon>Rhizobiaceae</taxon>
        <taxon>Rhizobium/Agrobacterium group</taxon>
        <taxon>Rhizobium</taxon>
    </lineage>
</organism>
<evidence type="ECO:0008006" key="4">
    <source>
        <dbReference type="Google" id="ProtNLM"/>
    </source>
</evidence>
<gene>
    <name evidence="2" type="ORF">PY649_10380</name>
</gene>
<keyword evidence="1" id="KW-0732">Signal</keyword>
<dbReference type="RefSeq" id="WP_285868246.1">
    <property type="nucleotide sequence ID" value="NZ_JARFYM010000006.1"/>
</dbReference>
<evidence type="ECO:0000256" key="1">
    <source>
        <dbReference type="SAM" id="SignalP"/>
    </source>
</evidence>
<feature type="signal peptide" evidence="1">
    <location>
        <begin position="1"/>
        <end position="22"/>
    </location>
</feature>
<name>A0ABT7JSI0_9HYPH</name>
<evidence type="ECO:0000313" key="3">
    <source>
        <dbReference type="Proteomes" id="UP001172645"/>
    </source>
</evidence>
<dbReference type="EMBL" id="JARFYM010000006">
    <property type="protein sequence ID" value="MDL2399301.1"/>
    <property type="molecule type" value="Genomic_DNA"/>
</dbReference>
<reference evidence="2" key="1">
    <citation type="submission" date="2023-06" db="EMBL/GenBank/DDBJ databases">
        <title>Phylogenetic Diversity of Rhizobium strains.</title>
        <authorList>
            <person name="Moura F.T."/>
            <person name="Helene L.C.F."/>
            <person name="Hungria M."/>
        </authorList>
    </citation>
    <scope>NUCLEOTIDE SEQUENCE</scope>
    <source>
        <strain evidence="2">CCGE526</strain>
    </source>
</reference>
<keyword evidence="3" id="KW-1185">Reference proteome</keyword>
<accession>A0ABT7JSI0</accession>
<evidence type="ECO:0000313" key="2">
    <source>
        <dbReference type="EMBL" id="MDL2399301.1"/>
    </source>
</evidence>
<protein>
    <recommendedName>
        <fullName evidence="4">BA14K family protein</fullName>
    </recommendedName>
</protein>
<feature type="chain" id="PRO_5047373885" description="BA14K family protein" evidence="1">
    <location>
        <begin position="23"/>
        <end position="118"/>
    </location>
</feature>